<evidence type="ECO:0000256" key="1">
    <source>
        <dbReference type="ARBA" id="ARBA00004651"/>
    </source>
</evidence>
<dbReference type="Pfam" id="PF03458">
    <property type="entry name" value="Gly_transporter"/>
    <property type="match status" value="2"/>
</dbReference>
<dbReference type="PANTHER" id="PTHR30506">
    <property type="entry name" value="INNER MEMBRANE PROTEIN"/>
    <property type="match status" value="1"/>
</dbReference>
<dbReference type="AlphaFoldDB" id="A0A4Y6UKD9"/>
<feature type="transmembrane region" description="Helical" evidence="7">
    <location>
        <begin position="154"/>
        <end position="170"/>
    </location>
</feature>
<dbReference type="Proteomes" id="UP000316313">
    <property type="component" value="Chromosome"/>
</dbReference>
<feature type="transmembrane region" description="Helical" evidence="7">
    <location>
        <begin position="37"/>
        <end position="58"/>
    </location>
</feature>
<name>A0A4Y6UKD9_9PROT</name>
<keyword evidence="10" id="KW-1185">Reference proteome</keyword>
<comment type="subcellular location">
    <subcellularLocation>
        <location evidence="1">Cell membrane</location>
        <topology evidence="1">Multi-pass membrane protein</topology>
    </subcellularLocation>
</comment>
<reference evidence="9 10" key="1">
    <citation type="submission" date="2019-03" db="EMBL/GenBank/DDBJ databases">
        <title>The complete genome sequence of Swingsia samuiensis NBRC107927(T).</title>
        <authorList>
            <person name="Chua K.-O."/>
            <person name="Chan K.-G."/>
            <person name="See-Too W.-S."/>
        </authorList>
    </citation>
    <scope>NUCLEOTIDE SEQUENCE [LARGE SCALE GENOMIC DNA]</scope>
    <source>
        <strain evidence="9 10">AH83</strain>
    </source>
</reference>
<evidence type="ECO:0000256" key="7">
    <source>
        <dbReference type="SAM" id="Phobius"/>
    </source>
</evidence>
<dbReference type="RefSeq" id="WP_141460385.1">
    <property type="nucleotide sequence ID" value="NZ_CP038141.1"/>
</dbReference>
<sequence>MFSSSLSHSLLPLLDIAGTAVFAISGALAAARENLNIVTFIFFAAITGVGGGTVRDLLIGAPVIWMHNSTPLAVCVVCGLIIWFTPSRIWPAKAIDWFDGLGIAAYSVFGTAKAIAYGVPLLPSIIMGIVSTCMGGIFRDMLAGVPSIVVRPELYVTAVALSSGSYALLYELGCNIYVATAIAVLAGFGLRALALWKGLGLPHYQR</sequence>
<evidence type="ECO:0000256" key="3">
    <source>
        <dbReference type="ARBA" id="ARBA00022475"/>
    </source>
</evidence>
<evidence type="ECO:0000256" key="6">
    <source>
        <dbReference type="ARBA" id="ARBA00023136"/>
    </source>
</evidence>
<dbReference type="GO" id="GO:0005886">
    <property type="term" value="C:plasma membrane"/>
    <property type="evidence" value="ECO:0007669"/>
    <property type="project" value="UniProtKB-SubCell"/>
</dbReference>
<feature type="transmembrane region" description="Helical" evidence="7">
    <location>
        <begin position="176"/>
        <end position="196"/>
    </location>
</feature>
<evidence type="ECO:0000256" key="4">
    <source>
        <dbReference type="ARBA" id="ARBA00022692"/>
    </source>
</evidence>
<keyword evidence="4 7" id="KW-0812">Transmembrane</keyword>
<dbReference type="KEGG" id="ssam:E3D00_04660"/>
<comment type="similarity">
    <text evidence="2">Belongs to the UPF0126 family.</text>
</comment>
<feature type="transmembrane region" description="Helical" evidence="7">
    <location>
        <begin position="121"/>
        <end position="142"/>
    </location>
</feature>
<dbReference type="InterPro" id="IPR005115">
    <property type="entry name" value="Gly_transporter"/>
</dbReference>
<feature type="domain" description="Glycine transporter" evidence="8">
    <location>
        <begin position="13"/>
        <end position="85"/>
    </location>
</feature>
<feature type="transmembrane region" description="Helical" evidence="7">
    <location>
        <begin position="64"/>
        <end position="85"/>
    </location>
</feature>
<evidence type="ECO:0000313" key="10">
    <source>
        <dbReference type="Proteomes" id="UP000316313"/>
    </source>
</evidence>
<protein>
    <submittedName>
        <fullName evidence="9">Trimeric intracellular cation channel family protein</fullName>
    </submittedName>
</protein>
<gene>
    <name evidence="9" type="ORF">E3D00_04660</name>
</gene>
<evidence type="ECO:0000256" key="5">
    <source>
        <dbReference type="ARBA" id="ARBA00022989"/>
    </source>
</evidence>
<evidence type="ECO:0000259" key="8">
    <source>
        <dbReference type="Pfam" id="PF03458"/>
    </source>
</evidence>
<evidence type="ECO:0000256" key="2">
    <source>
        <dbReference type="ARBA" id="ARBA00008193"/>
    </source>
</evidence>
<keyword evidence="3" id="KW-1003">Cell membrane</keyword>
<dbReference type="PANTHER" id="PTHR30506:SF3">
    <property type="entry name" value="UPF0126 INNER MEMBRANE PROTEIN YADS-RELATED"/>
    <property type="match status" value="1"/>
</dbReference>
<keyword evidence="6 7" id="KW-0472">Membrane</keyword>
<organism evidence="9 10">
    <name type="scientific">Swingsia samuiensis</name>
    <dbReference type="NCBI Taxonomy" id="1293412"/>
    <lineage>
        <taxon>Bacteria</taxon>
        <taxon>Pseudomonadati</taxon>
        <taxon>Pseudomonadota</taxon>
        <taxon>Alphaproteobacteria</taxon>
        <taxon>Acetobacterales</taxon>
        <taxon>Acetobacteraceae</taxon>
        <taxon>Swingsia</taxon>
    </lineage>
</organism>
<dbReference type="EMBL" id="CP038141">
    <property type="protein sequence ID" value="QDH16936.1"/>
    <property type="molecule type" value="Genomic_DNA"/>
</dbReference>
<dbReference type="OrthoDB" id="9791874at2"/>
<feature type="domain" description="Glycine transporter" evidence="8">
    <location>
        <begin position="97"/>
        <end position="170"/>
    </location>
</feature>
<accession>A0A4Y6UKD9</accession>
<evidence type="ECO:0000313" key="9">
    <source>
        <dbReference type="EMBL" id="QDH16936.1"/>
    </source>
</evidence>
<feature type="transmembrane region" description="Helical" evidence="7">
    <location>
        <begin position="12"/>
        <end position="30"/>
    </location>
</feature>
<keyword evidence="5 7" id="KW-1133">Transmembrane helix</keyword>
<proteinExistence type="inferred from homology"/>